<feature type="transmembrane region" description="Helical" evidence="1">
    <location>
        <begin position="300"/>
        <end position="317"/>
    </location>
</feature>
<feature type="transmembrane region" description="Helical" evidence="1">
    <location>
        <begin position="126"/>
        <end position="143"/>
    </location>
</feature>
<keyword evidence="1" id="KW-0472">Membrane</keyword>
<sequence length="501" mass="54027">MTGEARVAPGSLSRALAWRPTPYAVVGTGFWLLLAIVAWHTPIASDFGQHASAVQRVKENPWHPDNPLLKEPGTDSPYYSPYIVTLGLAARLTGAAGWQVVRWCGPLNLAVLVAGVGAYARTLSTRRAAPVYALLAFTLLWGVRGKEWSGFCGVWSLTRGASYPSAFAVGLAFLLWAWTDRLARRGGTAWSYAGLGASAGVLLLIHPITALAATVGIAATVAGRQRGWSRQVAGLWAVAGVAAVAVALTWPYFDVFALAGDTTVDQVHRRLYIHPWQWYGLALAGLPALAWRARRRLRDPLVMMFAADSAVAAYGWLSGHYTYGRVFALLLVPLQFALAVELAAAPPWTRLRAFLAPVAAVALCLALAAQIGSVIPQRWLPVATPHPARWPDYRWVADRVPAGAVVLTDASVPIHVLPAYGLYLVAPTWPDPSTPATDRARRWSDTTAYFSPSTPVPRRTAIAHRYDAVWLLLPPSGLPPSPATLAATSPRTGERLFHLTS</sequence>
<dbReference type="EMBL" id="FRBI01000002">
    <property type="protein sequence ID" value="SHK89728.1"/>
    <property type="molecule type" value="Genomic_DNA"/>
</dbReference>
<evidence type="ECO:0000256" key="1">
    <source>
        <dbReference type="SAM" id="Phobius"/>
    </source>
</evidence>
<feature type="transmembrane region" description="Helical" evidence="1">
    <location>
        <begin position="199"/>
        <end position="221"/>
    </location>
</feature>
<organism evidence="2 3">
    <name type="scientific">Actinacidiphila paucisporea</name>
    <dbReference type="NCBI Taxonomy" id="310782"/>
    <lineage>
        <taxon>Bacteria</taxon>
        <taxon>Bacillati</taxon>
        <taxon>Actinomycetota</taxon>
        <taxon>Actinomycetes</taxon>
        <taxon>Kitasatosporales</taxon>
        <taxon>Streptomycetaceae</taxon>
        <taxon>Actinacidiphila</taxon>
    </lineage>
</organism>
<feature type="transmembrane region" description="Helical" evidence="1">
    <location>
        <begin position="20"/>
        <end position="39"/>
    </location>
</feature>
<dbReference type="STRING" id="310782.SAMN05216499_10219"/>
<evidence type="ECO:0000313" key="2">
    <source>
        <dbReference type="EMBL" id="SHK89728.1"/>
    </source>
</evidence>
<keyword evidence="1" id="KW-1133">Transmembrane helix</keyword>
<keyword evidence="3" id="KW-1185">Reference proteome</keyword>
<name>A0A1M6W7W1_9ACTN</name>
<dbReference type="AlphaFoldDB" id="A0A1M6W7W1"/>
<feature type="transmembrane region" description="Helical" evidence="1">
    <location>
        <begin position="233"/>
        <end position="253"/>
    </location>
</feature>
<evidence type="ECO:0008006" key="4">
    <source>
        <dbReference type="Google" id="ProtNLM"/>
    </source>
</evidence>
<dbReference type="RefSeq" id="WP_073493517.1">
    <property type="nucleotide sequence ID" value="NZ_FRBI01000002.1"/>
</dbReference>
<feature type="transmembrane region" description="Helical" evidence="1">
    <location>
        <begin position="323"/>
        <end position="342"/>
    </location>
</feature>
<reference evidence="2 3" key="1">
    <citation type="submission" date="2016-11" db="EMBL/GenBank/DDBJ databases">
        <authorList>
            <person name="Jaros S."/>
            <person name="Januszkiewicz K."/>
            <person name="Wedrychowicz H."/>
        </authorList>
    </citation>
    <scope>NUCLEOTIDE SEQUENCE [LARGE SCALE GENOMIC DNA]</scope>
    <source>
        <strain evidence="2 3">CGMCC 4.2025</strain>
    </source>
</reference>
<evidence type="ECO:0000313" key="3">
    <source>
        <dbReference type="Proteomes" id="UP000184111"/>
    </source>
</evidence>
<dbReference type="Proteomes" id="UP000184111">
    <property type="component" value="Unassembled WGS sequence"/>
</dbReference>
<gene>
    <name evidence="2" type="ORF">SAMN05216499_10219</name>
</gene>
<accession>A0A1M6W7W1</accession>
<feature type="transmembrane region" description="Helical" evidence="1">
    <location>
        <begin position="163"/>
        <end position="179"/>
    </location>
</feature>
<feature type="transmembrane region" description="Helical" evidence="1">
    <location>
        <begin position="276"/>
        <end position="293"/>
    </location>
</feature>
<proteinExistence type="predicted"/>
<keyword evidence="1" id="KW-0812">Transmembrane</keyword>
<protein>
    <recommendedName>
        <fullName evidence="4">Integral membrane protein</fullName>
    </recommendedName>
</protein>
<feature type="transmembrane region" description="Helical" evidence="1">
    <location>
        <begin position="100"/>
        <end position="120"/>
    </location>
</feature>
<feature type="transmembrane region" description="Helical" evidence="1">
    <location>
        <begin position="354"/>
        <end position="375"/>
    </location>
</feature>